<protein>
    <recommendedName>
        <fullName evidence="1">Immunoglobulin domain-containing protein</fullName>
    </recommendedName>
</protein>
<feature type="non-terminal residue" evidence="2">
    <location>
        <position position="152"/>
    </location>
</feature>
<dbReference type="SMART" id="SM00409">
    <property type="entry name" value="IG"/>
    <property type="match status" value="1"/>
</dbReference>
<feature type="domain" description="Immunoglobulin" evidence="1">
    <location>
        <begin position="11"/>
        <end position="125"/>
    </location>
</feature>
<proteinExistence type="predicted"/>
<keyword evidence="3" id="KW-1185">Reference proteome</keyword>
<feature type="non-terminal residue" evidence="2">
    <location>
        <position position="1"/>
    </location>
</feature>
<gene>
    <name evidence="2" type="ORF">pdam_00001042</name>
</gene>
<accession>A0A3M6T610</accession>
<dbReference type="EMBL" id="RCHS01004213">
    <property type="protein sequence ID" value="RMX36885.1"/>
    <property type="molecule type" value="Genomic_DNA"/>
</dbReference>
<dbReference type="SUPFAM" id="SSF48726">
    <property type="entry name" value="Immunoglobulin"/>
    <property type="match status" value="1"/>
</dbReference>
<sequence>SFNWTVQPANPTLVTKGEDQSLTWKFTLTADEQTKSQILYLIHWKKFNPSSSGYDLIGSKTFLGVLGRPSYNEPRAPHIEISKNDPATLLINNVTTEDEGTYKIVYIVELDGTALADHEVNVTVLEHPEIVNASGNQDVCEGSMVALSCNAT</sequence>
<dbReference type="OrthoDB" id="5987081at2759"/>
<evidence type="ECO:0000259" key="1">
    <source>
        <dbReference type="SMART" id="SM00409"/>
    </source>
</evidence>
<dbReference type="InterPro" id="IPR036179">
    <property type="entry name" value="Ig-like_dom_sf"/>
</dbReference>
<dbReference type="Proteomes" id="UP000275408">
    <property type="component" value="Unassembled WGS sequence"/>
</dbReference>
<evidence type="ECO:0000313" key="2">
    <source>
        <dbReference type="EMBL" id="RMX36885.1"/>
    </source>
</evidence>
<dbReference type="Gene3D" id="2.60.40.10">
    <property type="entry name" value="Immunoglobulins"/>
    <property type="match status" value="1"/>
</dbReference>
<comment type="caution">
    <text evidence="2">The sequence shown here is derived from an EMBL/GenBank/DDBJ whole genome shotgun (WGS) entry which is preliminary data.</text>
</comment>
<evidence type="ECO:0000313" key="3">
    <source>
        <dbReference type="Proteomes" id="UP000275408"/>
    </source>
</evidence>
<name>A0A3M6T610_POCDA</name>
<organism evidence="2 3">
    <name type="scientific">Pocillopora damicornis</name>
    <name type="common">Cauliflower coral</name>
    <name type="synonym">Millepora damicornis</name>
    <dbReference type="NCBI Taxonomy" id="46731"/>
    <lineage>
        <taxon>Eukaryota</taxon>
        <taxon>Metazoa</taxon>
        <taxon>Cnidaria</taxon>
        <taxon>Anthozoa</taxon>
        <taxon>Hexacorallia</taxon>
        <taxon>Scleractinia</taxon>
        <taxon>Astrocoeniina</taxon>
        <taxon>Pocilloporidae</taxon>
        <taxon>Pocillopora</taxon>
    </lineage>
</organism>
<dbReference type="InterPro" id="IPR013783">
    <property type="entry name" value="Ig-like_fold"/>
</dbReference>
<reference evidence="2 3" key="1">
    <citation type="journal article" date="2018" name="Sci. Rep.">
        <title>Comparative analysis of the Pocillopora damicornis genome highlights role of immune system in coral evolution.</title>
        <authorList>
            <person name="Cunning R."/>
            <person name="Bay R.A."/>
            <person name="Gillette P."/>
            <person name="Baker A.C."/>
            <person name="Traylor-Knowles N."/>
        </authorList>
    </citation>
    <scope>NUCLEOTIDE SEQUENCE [LARGE SCALE GENOMIC DNA]</scope>
    <source>
        <strain evidence="2">RSMAS</strain>
        <tissue evidence="2">Whole animal</tissue>
    </source>
</reference>
<dbReference type="InterPro" id="IPR003599">
    <property type="entry name" value="Ig_sub"/>
</dbReference>
<dbReference type="AlphaFoldDB" id="A0A3M6T610"/>